<evidence type="ECO:0000313" key="1">
    <source>
        <dbReference type="EMBL" id="AKI99013.1"/>
    </source>
</evidence>
<reference evidence="2 4" key="2">
    <citation type="submission" date="2018-08" db="EMBL/GenBank/DDBJ databases">
        <title>Genomic Encyclopedia of Archaeal and Bacterial Type Strains, Phase II (KMG-II): from individual species to whole genera.</title>
        <authorList>
            <person name="Goeker M."/>
        </authorList>
    </citation>
    <scope>NUCLEOTIDE SEQUENCE [LARGE SCALE GENOMIC DNA]</scope>
    <source>
        <strain evidence="2 4">DSM 2261</strain>
    </source>
</reference>
<protein>
    <recommendedName>
        <fullName evidence="5">Lipoprotein</fullName>
    </recommendedName>
</protein>
<accession>A0AAC8Q170</accession>
<dbReference type="Proteomes" id="UP000035579">
    <property type="component" value="Chromosome"/>
</dbReference>
<dbReference type="RefSeq" id="WP_047854229.1">
    <property type="nucleotide sequence ID" value="NZ_CP011509.1"/>
</dbReference>
<dbReference type="KEGG" id="age:AA314_00640"/>
<evidence type="ECO:0000313" key="4">
    <source>
        <dbReference type="Proteomes" id="UP000256345"/>
    </source>
</evidence>
<evidence type="ECO:0008006" key="5">
    <source>
        <dbReference type="Google" id="ProtNLM"/>
    </source>
</evidence>
<name>A0AAC8Q170_9BACT</name>
<keyword evidence="4" id="KW-1185">Reference proteome</keyword>
<proteinExistence type="predicted"/>
<dbReference type="Proteomes" id="UP000256345">
    <property type="component" value="Unassembled WGS sequence"/>
</dbReference>
<dbReference type="EMBL" id="CP011509">
    <property type="protein sequence ID" value="AKI99013.1"/>
    <property type="molecule type" value="Genomic_DNA"/>
</dbReference>
<evidence type="ECO:0000313" key="2">
    <source>
        <dbReference type="EMBL" id="REG30923.1"/>
    </source>
</evidence>
<dbReference type="AlphaFoldDB" id="A0AAC8Q170"/>
<gene>
    <name evidence="1" type="ORF">AA314_00640</name>
    <name evidence="2" type="ORF">ATI61_106393</name>
</gene>
<reference evidence="1 3" key="1">
    <citation type="submission" date="2015-05" db="EMBL/GenBank/DDBJ databases">
        <title>Genome assembly of Archangium gephyra DSM 2261.</title>
        <authorList>
            <person name="Sharma G."/>
            <person name="Subramanian S."/>
        </authorList>
    </citation>
    <scope>NUCLEOTIDE SEQUENCE [LARGE SCALE GENOMIC DNA]</scope>
    <source>
        <strain evidence="1 3">DSM 2261</strain>
    </source>
</reference>
<sequence length="110" mass="12214">MFKQAIVVVTAALALAGCDSVCSRAERVQAGMADKVRPCEEKGFSVRAFDLEKCEEDFQECTDADKQAADEFLDCWEKVRTCSPDNTEPFANELEACLAEHPMRLGCQPF</sequence>
<dbReference type="EMBL" id="QUMU01000006">
    <property type="protein sequence ID" value="REG30923.1"/>
    <property type="molecule type" value="Genomic_DNA"/>
</dbReference>
<dbReference type="PROSITE" id="PS51257">
    <property type="entry name" value="PROKAR_LIPOPROTEIN"/>
    <property type="match status" value="1"/>
</dbReference>
<evidence type="ECO:0000313" key="3">
    <source>
        <dbReference type="Proteomes" id="UP000035579"/>
    </source>
</evidence>
<organism evidence="1 3">
    <name type="scientific">Archangium gephyra</name>
    <dbReference type="NCBI Taxonomy" id="48"/>
    <lineage>
        <taxon>Bacteria</taxon>
        <taxon>Pseudomonadati</taxon>
        <taxon>Myxococcota</taxon>
        <taxon>Myxococcia</taxon>
        <taxon>Myxococcales</taxon>
        <taxon>Cystobacterineae</taxon>
        <taxon>Archangiaceae</taxon>
        <taxon>Archangium</taxon>
    </lineage>
</organism>